<dbReference type="InterPro" id="IPR036430">
    <property type="entry name" value="RNase_T2-like_sf"/>
</dbReference>
<dbReference type="Pfam" id="PF00445">
    <property type="entry name" value="Ribonuclease_T2"/>
    <property type="match status" value="1"/>
</dbReference>
<keyword evidence="3" id="KW-0378">Hydrolase</keyword>
<proteinExistence type="inferred from homology"/>
<sequence>MKKLLFFLLILLLVTISVHSQQPPPPPILKFVLQWPPTFCLTLNSDKQKRGRCQEPIRQREFTLHGLWPADARGYSINCAGQQDPNWDKLFLRIEKTLETFWPSLRENSNKRDIWKHEWRAHGVCGGTTPQEYFQRAIEINDMLEKGNLFNYLATSGIIACDSLAFSKKDIVEAVRKVFIPSSLSPPLDVYLTCIPIDKNKTHVYLSEVTLCTNPDGTKFISCPSGAAPTSCSSGAKIMLPHSKAQPLCRPASSRPRLFQEERDGTYPTFEQSWAKYIFNG</sequence>
<evidence type="ECO:0000256" key="6">
    <source>
        <dbReference type="SAM" id="SignalP"/>
    </source>
</evidence>
<dbReference type="GO" id="GO:0033897">
    <property type="term" value="F:ribonuclease T2 activity"/>
    <property type="evidence" value="ECO:0007669"/>
    <property type="project" value="InterPro"/>
</dbReference>
<dbReference type="SUPFAM" id="SSF55895">
    <property type="entry name" value="Ribonuclease Rh-like"/>
    <property type="match status" value="1"/>
</dbReference>
<dbReference type="GO" id="GO:0016787">
    <property type="term" value="F:hydrolase activity"/>
    <property type="evidence" value="ECO:0007669"/>
    <property type="project" value="UniProtKB-KW"/>
</dbReference>
<protein>
    <submittedName>
        <fullName evidence="7">Uncharacterized protein</fullName>
    </submittedName>
</protein>
<feature type="signal peptide" evidence="6">
    <location>
        <begin position="1"/>
        <end position="20"/>
    </location>
</feature>
<keyword evidence="2" id="KW-0255">Endonuclease</keyword>
<evidence type="ECO:0000256" key="4">
    <source>
        <dbReference type="ARBA" id="ARBA00023239"/>
    </source>
</evidence>
<dbReference type="InterPro" id="IPR001568">
    <property type="entry name" value="RNase_T2-like"/>
</dbReference>
<dbReference type="Gene3D" id="3.90.730.10">
    <property type="entry name" value="Ribonuclease T2-like"/>
    <property type="match status" value="1"/>
</dbReference>
<gene>
    <name evidence="7" type="ORF">RND71_042062</name>
</gene>
<dbReference type="PANTHER" id="PTHR11240">
    <property type="entry name" value="RIBONUCLEASE T2"/>
    <property type="match status" value="1"/>
</dbReference>
<comment type="similarity">
    <text evidence="1 5">Belongs to the RNase T2 family.</text>
</comment>
<evidence type="ECO:0000313" key="8">
    <source>
        <dbReference type="Proteomes" id="UP001291623"/>
    </source>
</evidence>
<accession>A0AAE1QQ87</accession>
<keyword evidence="2" id="KW-0540">Nuclease</keyword>
<dbReference type="GO" id="GO:0006401">
    <property type="term" value="P:RNA catabolic process"/>
    <property type="evidence" value="ECO:0007669"/>
    <property type="project" value="TreeGrafter"/>
</dbReference>
<dbReference type="PANTHER" id="PTHR11240:SF60">
    <property type="entry name" value="RIBONUCLEASE T2"/>
    <property type="match status" value="1"/>
</dbReference>
<dbReference type="Proteomes" id="UP001291623">
    <property type="component" value="Unassembled WGS sequence"/>
</dbReference>
<dbReference type="AlphaFoldDB" id="A0AAE1QQ87"/>
<comment type="caution">
    <text evidence="7">The sequence shown here is derived from an EMBL/GenBank/DDBJ whole genome shotgun (WGS) entry which is preliminary data.</text>
</comment>
<dbReference type="GO" id="GO:0005576">
    <property type="term" value="C:extracellular region"/>
    <property type="evidence" value="ECO:0007669"/>
    <property type="project" value="TreeGrafter"/>
</dbReference>
<evidence type="ECO:0000256" key="5">
    <source>
        <dbReference type="RuleBase" id="RU004328"/>
    </source>
</evidence>
<feature type="chain" id="PRO_5041898146" evidence="6">
    <location>
        <begin position="21"/>
        <end position="281"/>
    </location>
</feature>
<organism evidence="7 8">
    <name type="scientific">Anisodus tanguticus</name>
    <dbReference type="NCBI Taxonomy" id="243964"/>
    <lineage>
        <taxon>Eukaryota</taxon>
        <taxon>Viridiplantae</taxon>
        <taxon>Streptophyta</taxon>
        <taxon>Embryophyta</taxon>
        <taxon>Tracheophyta</taxon>
        <taxon>Spermatophyta</taxon>
        <taxon>Magnoliopsida</taxon>
        <taxon>eudicotyledons</taxon>
        <taxon>Gunneridae</taxon>
        <taxon>Pentapetalae</taxon>
        <taxon>asterids</taxon>
        <taxon>lamiids</taxon>
        <taxon>Solanales</taxon>
        <taxon>Solanaceae</taxon>
        <taxon>Solanoideae</taxon>
        <taxon>Hyoscyameae</taxon>
        <taxon>Anisodus</taxon>
    </lineage>
</organism>
<evidence type="ECO:0000256" key="1">
    <source>
        <dbReference type="ARBA" id="ARBA00007469"/>
    </source>
</evidence>
<keyword evidence="8" id="KW-1185">Reference proteome</keyword>
<dbReference type="InterPro" id="IPR018188">
    <property type="entry name" value="RNase_T2_His_AS_1"/>
</dbReference>
<evidence type="ECO:0000256" key="2">
    <source>
        <dbReference type="ARBA" id="ARBA00022759"/>
    </source>
</evidence>
<dbReference type="PROSITE" id="PS00530">
    <property type="entry name" value="RNASE_T2_1"/>
    <property type="match status" value="1"/>
</dbReference>
<keyword evidence="4" id="KW-0456">Lyase</keyword>
<dbReference type="EMBL" id="JAVYJV010000024">
    <property type="protein sequence ID" value="KAK4337575.1"/>
    <property type="molecule type" value="Genomic_DNA"/>
</dbReference>
<evidence type="ECO:0000256" key="3">
    <source>
        <dbReference type="ARBA" id="ARBA00022801"/>
    </source>
</evidence>
<evidence type="ECO:0000313" key="7">
    <source>
        <dbReference type="EMBL" id="KAK4337575.1"/>
    </source>
</evidence>
<reference evidence="7" key="1">
    <citation type="submission" date="2023-12" db="EMBL/GenBank/DDBJ databases">
        <title>Genome assembly of Anisodus tanguticus.</title>
        <authorList>
            <person name="Wang Y.-J."/>
        </authorList>
    </citation>
    <scope>NUCLEOTIDE SEQUENCE</scope>
    <source>
        <strain evidence="7">KB-2021</strain>
        <tissue evidence="7">Leaf</tissue>
    </source>
</reference>
<keyword evidence="6" id="KW-0732">Signal</keyword>
<dbReference type="GO" id="GO:0003723">
    <property type="term" value="F:RNA binding"/>
    <property type="evidence" value="ECO:0007669"/>
    <property type="project" value="InterPro"/>
</dbReference>
<name>A0AAE1QQ87_9SOLA</name>